<dbReference type="OrthoDB" id="432970at2759"/>
<keyword evidence="11" id="KW-0645">Protease</keyword>
<dbReference type="GO" id="GO:0005789">
    <property type="term" value="C:endoplasmic reticulum membrane"/>
    <property type="evidence" value="ECO:0007669"/>
    <property type="project" value="UniProtKB-SubCell"/>
</dbReference>
<keyword evidence="5 11" id="KW-0914">Notch signaling pathway</keyword>
<evidence type="ECO:0000256" key="8">
    <source>
        <dbReference type="ARBA" id="ARBA00023136"/>
    </source>
</evidence>
<evidence type="ECO:0000256" key="11">
    <source>
        <dbReference type="RuleBase" id="RU361148"/>
    </source>
</evidence>
<dbReference type="GO" id="GO:0006509">
    <property type="term" value="P:membrane protein ectodomain proteolysis"/>
    <property type="evidence" value="ECO:0007669"/>
    <property type="project" value="TreeGrafter"/>
</dbReference>
<comment type="subcellular location">
    <subcellularLocation>
        <location evidence="11">Endoplasmic reticulum membrane</location>
        <topology evidence="11">Multi-pass membrane protein</topology>
    </subcellularLocation>
    <subcellularLocation>
        <location evidence="11">Golgi apparatus membrane</location>
        <topology evidence="11">Multi-pass membrane protein</topology>
    </subcellularLocation>
</comment>
<feature type="transmembrane region" description="Helical" evidence="11">
    <location>
        <begin position="172"/>
        <end position="188"/>
    </location>
</feature>
<evidence type="ECO:0000256" key="4">
    <source>
        <dbReference type="ARBA" id="ARBA00022824"/>
    </source>
</evidence>
<feature type="transmembrane region" description="Helical" evidence="11">
    <location>
        <begin position="32"/>
        <end position="51"/>
    </location>
</feature>
<evidence type="ECO:0000256" key="12">
    <source>
        <dbReference type="SAM" id="MobiDB-lite"/>
    </source>
</evidence>
<evidence type="ECO:0000256" key="5">
    <source>
        <dbReference type="ARBA" id="ARBA00022976"/>
    </source>
</evidence>
<dbReference type="EC" id="3.4.23.-" evidence="11"/>
<feature type="transmembrane region" description="Helical" evidence="11">
    <location>
        <begin position="365"/>
        <end position="389"/>
    </location>
</feature>
<proteinExistence type="inferred from homology"/>
<dbReference type="Proteomes" id="UP000789572">
    <property type="component" value="Unassembled WGS sequence"/>
</dbReference>
<dbReference type="AlphaFoldDB" id="A0A9N9G5K3"/>
<dbReference type="SMART" id="SM00730">
    <property type="entry name" value="PSN"/>
    <property type="match status" value="1"/>
</dbReference>
<keyword evidence="4 11" id="KW-0256">Endoplasmic reticulum</keyword>
<keyword evidence="14" id="KW-1185">Reference proteome</keyword>
<evidence type="ECO:0000313" key="14">
    <source>
        <dbReference type="Proteomes" id="UP000789572"/>
    </source>
</evidence>
<feature type="non-terminal residue" evidence="13">
    <location>
        <position position="428"/>
    </location>
</feature>
<evidence type="ECO:0000256" key="9">
    <source>
        <dbReference type="ARBA" id="ARBA00053367"/>
    </source>
</evidence>
<organism evidence="13 14">
    <name type="scientific">Paraglomus occultum</name>
    <dbReference type="NCBI Taxonomy" id="144539"/>
    <lineage>
        <taxon>Eukaryota</taxon>
        <taxon>Fungi</taxon>
        <taxon>Fungi incertae sedis</taxon>
        <taxon>Mucoromycota</taxon>
        <taxon>Glomeromycotina</taxon>
        <taxon>Glomeromycetes</taxon>
        <taxon>Paraglomerales</taxon>
        <taxon>Paraglomeraceae</taxon>
        <taxon>Paraglomus</taxon>
    </lineage>
</organism>
<keyword evidence="6 11" id="KW-1133">Transmembrane helix</keyword>
<evidence type="ECO:0000313" key="13">
    <source>
        <dbReference type="EMBL" id="CAG8583036.1"/>
    </source>
</evidence>
<dbReference type="GO" id="GO:0042500">
    <property type="term" value="F:aspartic endopeptidase activity, intramembrane cleaving"/>
    <property type="evidence" value="ECO:0007669"/>
    <property type="project" value="InterPro"/>
</dbReference>
<dbReference type="GO" id="GO:0016485">
    <property type="term" value="P:protein processing"/>
    <property type="evidence" value="ECO:0007669"/>
    <property type="project" value="InterPro"/>
</dbReference>
<feature type="transmembrane region" description="Helical" evidence="11">
    <location>
        <begin position="81"/>
        <end position="102"/>
    </location>
</feature>
<dbReference type="InterPro" id="IPR006639">
    <property type="entry name" value="Preselin/SPP"/>
</dbReference>
<feature type="transmembrane region" description="Helical" evidence="11">
    <location>
        <begin position="141"/>
        <end position="163"/>
    </location>
</feature>
<feature type="transmembrane region" description="Helical" evidence="11">
    <location>
        <begin position="109"/>
        <end position="129"/>
    </location>
</feature>
<dbReference type="InterPro" id="IPR001108">
    <property type="entry name" value="Peptidase_A22A"/>
</dbReference>
<keyword evidence="7 11" id="KW-0333">Golgi apparatus</keyword>
<dbReference type="PANTHER" id="PTHR10202:SF13">
    <property type="entry name" value="PRESENILIN HOMOLOG"/>
    <property type="match status" value="1"/>
</dbReference>
<dbReference type="PRINTS" id="PR01072">
    <property type="entry name" value="PRESENILIN"/>
</dbReference>
<gene>
    <name evidence="13" type="ORF">POCULU_LOCUS6586</name>
</gene>
<accession>A0A9N9G5K3</accession>
<dbReference type="FunFam" id="1.10.472.100:FF:000003">
    <property type="entry name" value="Presenilin"/>
    <property type="match status" value="1"/>
</dbReference>
<dbReference type="InterPro" id="IPR042524">
    <property type="entry name" value="Presenilin_C"/>
</dbReference>
<evidence type="ECO:0000256" key="3">
    <source>
        <dbReference type="ARBA" id="ARBA00022801"/>
    </source>
</evidence>
<dbReference type="GO" id="GO:0055074">
    <property type="term" value="P:calcium ion homeostasis"/>
    <property type="evidence" value="ECO:0007669"/>
    <property type="project" value="TreeGrafter"/>
</dbReference>
<comment type="caution">
    <text evidence="13">The sequence shown here is derived from an EMBL/GenBank/DDBJ whole genome shotgun (WGS) entry which is preliminary data.</text>
</comment>
<name>A0A9N9G5K3_9GLOM</name>
<evidence type="ECO:0000256" key="10">
    <source>
        <dbReference type="ARBA" id="ARBA00066080"/>
    </source>
</evidence>
<dbReference type="GO" id="GO:0044351">
    <property type="term" value="P:macropinocytosis"/>
    <property type="evidence" value="ECO:0007669"/>
    <property type="project" value="UniProtKB-ARBA"/>
</dbReference>
<keyword evidence="2 11" id="KW-0812">Transmembrane</keyword>
<sequence>SAGAPSAAAVTEELSDQQAQEFRFYIQQVYRILKPVVFCICLSVLWIKISFPSSDPSQQNSVTYFSSGGNSSSSKDILDSFVTAAIIISQVIIATFILVCLFKYGHMKILKGILVITVILLLGFMGYLLLENILQAFSIPLDYVTFFFALWNFSVVGLISVFWKGPALLQKIYLVVMSSLTAFSLSQLSSWTTWILLGLLSIWDLIAVLCPFGPLRILVESSKEEKRGLPPALLYTVNTIWLMASPDLSITTRRTSSTLDHFQASPPLSSASTFHMRQLSTETGEHIPLSENPRHSNNSMINDDTIVQSDTVITEDTGNNNDEETANNEGGDDDDDEEAGSGLKLGLGDFVFYSVLVARAAMFDWITTIACAVAILTGLNATIFLLAIYQKALPALPISIALGLIFFFLSSIMLVPYTTTLGLAQVFV</sequence>
<dbReference type="GO" id="GO:0000139">
    <property type="term" value="C:Golgi membrane"/>
    <property type="evidence" value="ECO:0007669"/>
    <property type="project" value="UniProtKB-SubCell"/>
</dbReference>
<feature type="region of interest" description="Disordered" evidence="12">
    <location>
        <begin position="314"/>
        <end position="339"/>
    </location>
</feature>
<evidence type="ECO:0000256" key="7">
    <source>
        <dbReference type="ARBA" id="ARBA00023034"/>
    </source>
</evidence>
<evidence type="ECO:0000256" key="6">
    <source>
        <dbReference type="ARBA" id="ARBA00022989"/>
    </source>
</evidence>
<feature type="compositionally biased region" description="Acidic residues" evidence="12">
    <location>
        <begin position="321"/>
        <end position="339"/>
    </location>
</feature>
<comment type="similarity">
    <text evidence="1 11">Belongs to the peptidase A22A family.</text>
</comment>
<reference evidence="13" key="1">
    <citation type="submission" date="2021-06" db="EMBL/GenBank/DDBJ databases">
        <authorList>
            <person name="Kallberg Y."/>
            <person name="Tangrot J."/>
            <person name="Rosling A."/>
        </authorList>
    </citation>
    <scope>NUCLEOTIDE SEQUENCE</scope>
    <source>
        <strain evidence="13">IA702</strain>
    </source>
</reference>
<keyword evidence="3 11" id="KW-0378">Hydrolase</keyword>
<evidence type="ECO:0000256" key="1">
    <source>
        <dbReference type="ARBA" id="ARBA00008604"/>
    </source>
</evidence>
<keyword evidence="8 11" id="KW-0472">Membrane</keyword>
<feature type="transmembrane region" description="Helical" evidence="11">
    <location>
        <begin position="395"/>
        <end position="415"/>
    </location>
</feature>
<protein>
    <recommendedName>
        <fullName evidence="11">Presenilin</fullName>
        <ecNumber evidence="11">3.4.23.-</ecNumber>
    </recommendedName>
</protein>
<dbReference type="Pfam" id="PF01080">
    <property type="entry name" value="Presenilin"/>
    <property type="match status" value="1"/>
</dbReference>
<comment type="function">
    <text evidence="11">Probable subunit of the gamma-secretase complex, an endoprotease complex that catalyzes the intramembrane cleavage of integral membrane proteins such as Notch receptors.</text>
</comment>
<dbReference type="PANTHER" id="PTHR10202">
    <property type="entry name" value="PRESENILIN"/>
    <property type="match status" value="1"/>
</dbReference>
<evidence type="ECO:0000256" key="2">
    <source>
        <dbReference type="ARBA" id="ARBA00022692"/>
    </source>
</evidence>
<comment type="subunit">
    <text evidence="10">Homodimer. Component of the gamma-secretase complex, a complex composed of a presenilin homodimer, nicastrin, aph1 and pen2.</text>
</comment>
<comment type="function">
    <text evidence="9">Probable catalytic subunit of the gamma-secretase complex, an endoprotease complex that catalyzes the intramembrane cleavage of integral membrane proteins such as Notch receptors. Requires the other members of the gamma-secretase complex to have a protease activity.</text>
</comment>
<dbReference type="EMBL" id="CAJVPJ010001246">
    <property type="protein sequence ID" value="CAG8583036.1"/>
    <property type="molecule type" value="Genomic_DNA"/>
</dbReference>
<dbReference type="Gene3D" id="1.10.472.100">
    <property type="entry name" value="Presenilin"/>
    <property type="match status" value="1"/>
</dbReference>
<dbReference type="GO" id="GO:0070765">
    <property type="term" value="C:gamma-secretase complex"/>
    <property type="evidence" value="ECO:0007669"/>
    <property type="project" value="TreeGrafter"/>
</dbReference>
<comment type="domain">
    <text evidence="11">The PAL motif is required for normal active site conformation.</text>
</comment>